<evidence type="ECO:0000313" key="8">
    <source>
        <dbReference type="Proteomes" id="UP000004671"/>
    </source>
</evidence>
<dbReference type="Proteomes" id="UP000004671">
    <property type="component" value="Chromosome"/>
</dbReference>
<feature type="transmembrane region" description="Helical" evidence="6">
    <location>
        <begin position="98"/>
        <end position="121"/>
    </location>
</feature>
<dbReference type="HOGENOM" id="CLU_096548_3_3_0"/>
<dbReference type="FunCoup" id="H1XNP7">
    <property type="interactions" value="277"/>
</dbReference>
<dbReference type="OrthoDB" id="9802121at2"/>
<name>H1XNP7_CALAY</name>
<organism evidence="7 8">
    <name type="scientific">Caldithrix abyssi DSM 13497</name>
    <dbReference type="NCBI Taxonomy" id="880073"/>
    <lineage>
        <taxon>Bacteria</taxon>
        <taxon>Pseudomonadati</taxon>
        <taxon>Calditrichota</taxon>
        <taxon>Calditrichia</taxon>
        <taxon>Calditrichales</taxon>
        <taxon>Calditrichaceae</taxon>
        <taxon>Caldithrix</taxon>
    </lineage>
</organism>
<evidence type="ECO:0000256" key="4">
    <source>
        <dbReference type="ARBA" id="ARBA00022989"/>
    </source>
</evidence>
<accession>H1XNP7</accession>
<dbReference type="InterPro" id="IPR006696">
    <property type="entry name" value="DUF423"/>
</dbReference>
<keyword evidence="4 6" id="KW-1133">Transmembrane helix</keyword>
<comment type="subcellular location">
    <subcellularLocation>
        <location evidence="1">Membrane</location>
        <topology evidence="1">Multi-pass membrane protein</topology>
    </subcellularLocation>
</comment>
<gene>
    <name evidence="7" type="ORF">Calab_3688</name>
</gene>
<proteinExistence type="inferred from homology"/>
<evidence type="ECO:0000256" key="5">
    <source>
        <dbReference type="ARBA" id="ARBA00023136"/>
    </source>
</evidence>
<dbReference type="RefSeq" id="WP_006930858.1">
    <property type="nucleotide sequence ID" value="NZ_CM001402.1"/>
</dbReference>
<dbReference type="eggNOG" id="COG2363">
    <property type="taxonomic scope" value="Bacteria"/>
</dbReference>
<dbReference type="PANTHER" id="PTHR43461">
    <property type="entry name" value="TRANSMEMBRANE PROTEIN 256"/>
    <property type="match status" value="1"/>
</dbReference>
<dbReference type="PaxDb" id="880073-Calab_3688"/>
<dbReference type="PANTHER" id="PTHR43461:SF1">
    <property type="entry name" value="TRANSMEMBRANE PROTEIN 256"/>
    <property type="match status" value="1"/>
</dbReference>
<reference evidence="7 8" key="1">
    <citation type="submission" date="2011-09" db="EMBL/GenBank/DDBJ databases">
        <title>The permanent draft genome of Caldithrix abyssi DSM 13497.</title>
        <authorList>
            <consortium name="US DOE Joint Genome Institute (JGI-PGF)"/>
            <person name="Lucas S."/>
            <person name="Han J."/>
            <person name="Lapidus A."/>
            <person name="Bruce D."/>
            <person name="Goodwin L."/>
            <person name="Pitluck S."/>
            <person name="Peters L."/>
            <person name="Kyrpides N."/>
            <person name="Mavromatis K."/>
            <person name="Ivanova N."/>
            <person name="Mikhailova N."/>
            <person name="Chertkov O."/>
            <person name="Detter J.C."/>
            <person name="Tapia R."/>
            <person name="Han C."/>
            <person name="Land M."/>
            <person name="Hauser L."/>
            <person name="Markowitz V."/>
            <person name="Cheng J.-F."/>
            <person name="Hugenholtz P."/>
            <person name="Woyke T."/>
            <person name="Wu D."/>
            <person name="Spring S."/>
            <person name="Brambilla E."/>
            <person name="Klenk H.-P."/>
            <person name="Eisen J.A."/>
        </authorList>
    </citation>
    <scope>NUCLEOTIDE SEQUENCE [LARGE SCALE GENOMIC DNA]</scope>
    <source>
        <strain evidence="7 8">DSM 13497</strain>
    </source>
</reference>
<dbReference type="AlphaFoldDB" id="H1XNP7"/>
<protein>
    <recommendedName>
        <fullName evidence="9">DUF423 domain-containing protein</fullName>
    </recommendedName>
</protein>
<evidence type="ECO:0000256" key="6">
    <source>
        <dbReference type="SAM" id="Phobius"/>
    </source>
</evidence>
<feature type="transmembrane region" description="Helical" evidence="6">
    <location>
        <begin position="42"/>
        <end position="60"/>
    </location>
</feature>
<evidence type="ECO:0000313" key="7">
    <source>
        <dbReference type="EMBL" id="EHO43285.1"/>
    </source>
</evidence>
<keyword evidence="8" id="KW-1185">Reference proteome</keyword>
<comment type="similarity">
    <text evidence="2">Belongs to the UPF0382 family.</text>
</comment>
<feature type="transmembrane region" description="Helical" evidence="6">
    <location>
        <begin position="72"/>
        <end position="92"/>
    </location>
</feature>
<sequence length="129" mass="13714" precursor="true">MGKFFMLGSISGAIGVILGAYGAHGGLRLLELHQTMITFEKAARYNMYHALALLAVAWALEKWPGQKKILNAAGWALAAGIVLFSGSLYVHALTGFSFGYITPAGGVAFMAGWVLMALAAWKAKDHSGR</sequence>
<dbReference type="GO" id="GO:0005886">
    <property type="term" value="C:plasma membrane"/>
    <property type="evidence" value="ECO:0007669"/>
    <property type="project" value="TreeGrafter"/>
</dbReference>
<dbReference type="InParanoid" id="H1XNP7"/>
<keyword evidence="3 6" id="KW-0812">Transmembrane</keyword>
<evidence type="ECO:0008006" key="9">
    <source>
        <dbReference type="Google" id="ProtNLM"/>
    </source>
</evidence>
<evidence type="ECO:0000256" key="3">
    <source>
        <dbReference type="ARBA" id="ARBA00022692"/>
    </source>
</evidence>
<dbReference type="Pfam" id="PF04241">
    <property type="entry name" value="DUF423"/>
    <property type="match status" value="1"/>
</dbReference>
<evidence type="ECO:0000256" key="2">
    <source>
        <dbReference type="ARBA" id="ARBA00009694"/>
    </source>
</evidence>
<dbReference type="EMBL" id="CM001402">
    <property type="protein sequence ID" value="EHO43285.1"/>
    <property type="molecule type" value="Genomic_DNA"/>
</dbReference>
<evidence type="ECO:0000256" key="1">
    <source>
        <dbReference type="ARBA" id="ARBA00004141"/>
    </source>
</evidence>
<keyword evidence="5 6" id="KW-0472">Membrane</keyword>